<evidence type="ECO:0000313" key="2">
    <source>
        <dbReference type="Proteomes" id="UP001223586"/>
    </source>
</evidence>
<proteinExistence type="predicted"/>
<keyword evidence="2" id="KW-1185">Reference proteome</keyword>
<comment type="caution">
    <text evidence="1">The sequence shown here is derived from an EMBL/GenBank/DDBJ whole genome shotgun (WGS) entry which is preliminary data.</text>
</comment>
<accession>A0ABT9WWS5</accession>
<gene>
    <name evidence="1" type="ORF">J2S08_003512</name>
</gene>
<name>A0ABT9WWS5_9BACI</name>
<dbReference type="EMBL" id="JAUSTT010000025">
    <property type="protein sequence ID" value="MDQ0177631.1"/>
    <property type="molecule type" value="Genomic_DNA"/>
</dbReference>
<dbReference type="Gene3D" id="1.20.5.2280">
    <property type="match status" value="1"/>
</dbReference>
<protein>
    <submittedName>
        <fullName evidence="1">Methyl-accepting chemotaxis protein</fullName>
    </submittedName>
</protein>
<organism evidence="1 2">
    <name type="scientific">Bacillus chungangensis</name>
    <dbReference type="NCBI Taxonomy" id="587633"/>
    <lineage>
        <taxon>Bacteria</taxon>
        <taxon>Bacillati</taxon>
        <taxon>Bacillota</taxon>
        <taxon>Bacilli</taxon>
        <taxon>Bacillales</taxon>
        <taxon>Bacillaceae</taxon>
        <taxon>Bacillus</taxon>
    </lineage>
</organism>
<sequence length="119" mass="13789">MTENEMFGELMKELKEMRGEMSQGSQQVDQRFEQVDERFGQVDKRFEQMGGSIQQLGVQITHLTAKVDDLTGLTGSMKVSLDAHNATILIDQNDLKKRVKKNDQRLDRLDKWKNKTFKV</sequence>
<reference evidence="1 2" key="1">
    <citation type="submission" date="2023-07" db="EMBL/GenBank/DDBJ databases">
        <title>Genomic Encyclopedia of Type Strains, Phase IV (KMG-IV): sequencing the most valuable type-strain genomes for metagenomic binning, comparative biology and taxonomic classification.</title>
        <authorList>
            <person name="Goeker M."/>
        </authorList>
    </citation>
    <scope>NUCLEOTIDE SEQUENCE [LARGE SCALE GENOMIC DNA]</scope>
    <source>
        <strain evidence="1 2">DSM 23837</strain>
    </source>
</reference>
<evidence type="ECO:0000313" key="1">
    <source>
        <dbReference type="EMBL" id="MDQ0177631.1"/>
    </source>
</evidence>
<dbReference type="Proteomes" id="UP001223586">
    <property type="component" value="Unassembled WGS sequence"/>
</dbReference>
<dbReference type="RefSeq" id="WP_307231786.1">
    <property type="nucleotide sequence ID" value="NZ_JAUSTT010000025.1"/>
</dbReference>